<dbReference type="InterPro" id="IPR019734">
    <property type="entry name" value="TPR_rpt"/>
</dbReference>
<evidence type="ECO:0000256" key="3">
    <source>
        <dbReference type="PROSITE-ProRule" id="PRU00339"/>
    </source>
</evidence>
<keyword evidence="2 3" id="KW-0802">TPR repeat</keyword>
<reference evidence="5 6" key="2">
    <citation type="journal article" date="2016" name="Genome Announc.">
        <title>Draft Genome Sequence of a Biocontrol Rhizobacterium, Chryseobacterium kwangjuense Strain KJ1R5, Isolated from Pepper (Capsicum annuum).</title>
        <authorList>
            <person name="Jeong J.J."/>
            <person name="Park H."/>
            <person name="Park B.H."/>
            <person name="Mannaa M."/>
            <person name="Sang M.K."/>
            <person name="Choi I.G."/>
            <person name="Kim K.D."/>
        </authorList>
    </citation>
    <scope>NUCLEOTIDE SEQUENCE [LARGE SCALE GENOMIC DNA]</scope>
    <source>
        <strain evidence="5 6">KJ1R5</strain>
    </source>
</reference>
<evidence type="ECO:0000256" key="4">
    <source>
        <dbReference type="SAM" id="Phobius"/>
    </source>
</evidence>
<dbReference type="Pfam" id="PF07719">
    <property type="entry name" value="TPR_2"/>
    <property type="match status" value="1"/>
</dbReference>
<keyword evidence="4" id="KW-0472">Membrane</keyword>
<organism evidence="5 6">
    <name type="scientific">Chryseobacterium kwangjuense</name>
    <dbReference type="NCBI Taxonomy" id="267125"/>
    <lineage>
        <taxon>Bacteria</taxon>
        <taxon>Pseudomonadati</taxon>
        <taxon>Bacteroidota</taxon>
        <taxon>Flavobacteriia</taxon>
        <taxon>Flavobacteriales</taxon>
        <taxon>Weeksellaceae</taxon>
        <taxon>Chryseobacterium group</taxon>
        <taxon>Chryseobacterium</taxon>
    </lineage>
</organism>
<feature type="repeat" description="TPR" evidence="3">
    <location>
        <begin position="79"/>
        <end position="112"/>
    </location>
</feature>
<dbReference type="Proteomes" id="UP000070513">
    <property type="component" value="Unassembled WGS sequence"/>
</dbReference>
<feature type="repeat" description="TPR" evidence="3">
    <location>
        <begin position="219"/>
        <end position="252"/>
    </location>
</feature>
<dbReference type="PROSITE" id="PS50005">
    <property type="entry name" value="TPR"/>
    <property type="match status" value="2"/>
</dbReference>
<evidence type="ECO:0008006" key="7">
    <source>
        <dbReference type="Google" id="ProtNLM"/>
    </source>
</evidence>
<dbReference type="Gene3D" id="1.25.40.10">
    <property type="entry name" value="Tetratricopeptide repeat domain"/>
    <property type="match status" value="1"/>
</dbReference>
<keyword evidence="1" id="KW-0677">Repeat</keyword>
<keyword evidence="4" id="KW-0812">Transmembrane</keyword>
<keyword evidence="4" id="KW-1133">Transmembrane helix</keyword>
<dbReference type="InterPro" id="IPR013105">
    <property type="entry name" value="TPR_2"/>
</dbReference>
<evidence type="ECO:0000256" key="2">
    <source>
        <dbReference type="ARBA" id="ARBA00022803"/>
    </source>
</evidence>
<accession>A0A135WIM1</accession>
<evidence type="ECO:0000313" key="6">
    <source>
        <dbReference type="Proteomes" id="UP000070513"/>
    </source>
</evidence>
<dbReference type="SMART" id="SM00028">
    <property type="entry name" value="TPR"/>
    <property type="match status" value="3"/>
</dbReference>
<evidence type="ECO:0000313" key="5">
    <source>
        <dbReference type="EMBL" id="KXH84778.1"/>
    </source>
</evidence>
<dbReference type="Pfam" id="PF13181">
    <property type="entry name" value="TPR_8"/>
    <property type="match status" value="1"/>
</dbReference>
<feature type="transmembrane region" description="Helical" evidence="4">
    <location>
        <begin position="290"/>
        <end position="310"/>
    </location>
</feature>
<dbReference type="OrthoDB" id="1159555at2"/>
<dbReference type="SUPFAM" id="SSF48452">
    <property type="entry name" value="TPR-like"/>
    <property type="match status" value="1"/>
</dbReference>
<dbReference type="AlphaFoldDB" id="A0A135WIM1"/>
<dbReference type="RefSeq" id="WP_062647918.1">
    <property type="nucleotide sequence ID" value="NZ_LPUR01000001.1"/>
</dbReference>
<gene>
    <name evidence="5" type="ORF">AU378_03195</name>
</gene>
<dbReference type="EMBL" id="LPUR01000001">
    <property type="protein sequence ID" value="KXH84778.1"/>
    <property type="molecule type" value="Genomic_DNA"/>
</dbReference>
<name>A0A135WIM1_9FLAO</name>
<reference evidence="6" key="1">
    <citation type="submission" date="2015-12" db="EMBL/GenBank/DDBJ databases">
        <title>Genome sequence of a biocontrol rhizobacterium Chryseobacterium kwangjuense strain KJ1R5 isolated from pepper (Capsicum annuum L.).</title>
        <authorList>
            <person name="Jeong J.-J."/>
            <person name="Park H."/>
            <person name="Mannaa M."/>
            <person name="Sang M.K."/>
            <person name="Choi I.-G."/>
            <person name="Kim K.D."/>
        </authorList>
    </citation>
    <scope>NUCLEOTIDE SEQUENCE [LARGE SCALE GENOMIC DNA]</scope>
    <source>
        <strain evidence="6">KJ1R5</strain>
    </source>
</reference>
<sequence length="319" mass="36954">MFAFEFSMKKSILTLIFCFLFSVPVFACLNGDTRLLTNGERLFEDFDSYVSYGHNFGGDERLKALMKSLEKGYNETKNIDYLSDQGYILIVQGKYQEAVDLYKRIESIAPGRYSTASNMGTAYELLGNNKEALFWIKKSVEISSKSHFYSEWIHINILKAKIKGEKYFTSQHLIQTDFGNDDLPKSILKTGDLERLRQQLYYQLNERVSFVMPEDKVVAQLLFDLGNICYLLGDKDDALENFEKAKEYGFDDPIVKKRMKLYSPPILDRTEKKVIKELKVQTKSVMRSELIKLIVSVLAFVFSGVLIYSFRKNIFPNFK</sequence>
<comment type="caution">
    <text evidence="5">The sequence shown here is derived from an EMBL/GenBank/DDBJ whole genome shotgun (WGS) entry which is preliminary data.</text>
</comment>
<proteinExistence type="predicted"/>
<protein>
    <recommendedName>
        <fullName evidence="7">Tetratricopeptide repeat protein</fullName>
    </recommendedName>
</protein>
<evidence type="ECO:0000256" key="1">
    <source>
        <dbReference type="ARBA" id="ARBA00022737"/>
    </source>
</evidence>
<dbReference type="InterPro" id="IPR011990">
    <property type="entry name" value="TPR-like_helical_dom_sf"/>
</dbReference>